<keyword evidence="6" id="KW-0862">Zinc</keyword>
<comment type="subcellular location">
    <subcellularLocation>
        <location evidence="1">Membrane</location>
    </subcellularLocation>
</comment>
<evidence type="ECO:0000259" key="13">
    <source>
        <dbReference type="PROSITE" id="PS50089"/>
    </source>
</evidence>
<dbReference type="SMART" id="SM00184">
    <property type="entry name" value="RING"/>
    <property type="match status" value="1"/>
</dbReference>
<dbReference type="GO" id="GO:0008270">
    <property type="term" value="F:zinc ion binding"/>
    <property type="evidence" value="ECO:0007669"/>
    <property type="project" value="UniProtKB-KW"/>
</dbReference>
<feature type="domain" description="RING-type" evidence="13">
    <location>
        <begin position="279"/>
        <end position="320"/>
    </location>
</feature>
<keyword evidence="9" id="KW-0325">Glycoprotein</keyword>
<evidence type="ECO:0000256" key="2">
    <source>
        <dbReference type="ARBA" id="ARBA00022692"/>
    </source>
</evidence>
<proteinExistence type="predicted"/>
<evidence type="ECO:0000256" key="1">
    <source>
        <dbReference type="ARBA" id="ARBA00004370"/>
    </source>
</evidence>
<keyword evidence="2 12" id="KW-0812">Transmembrane</keyword>
<feature type="compositionally biased region" description="Polar residues" evidence="11">
    <location>
        <begin position="971"/>
        <end position="980"/>
    </location>
</feature>
<evidence type="ECO:0000256" key="5">
    <source>
        <dbReference type="ARBA" id="ARBA00022771"/>
    </source>
</evidence>
<gene>
    <name evidence="14" type="ORF">P879_02271</name>
</gene>
<feature type="compositionally biased region" description="Polar residues" evidence="11">
    <location>
        <begin position="626"/>
        <end position="644"/>
    </location>
</feature>
<comment type="caution">
    <text evidence="14">The sequence shown here is derived from an EMBL/GenBank/DDBJ whole genome shotgun (WGS) entry which is preliminary data.</text>
</comment>
<evidence type="ECO:0000313" key="15">
    <source>
        <dbReference type="Proteomes" id="UP000699462"/>
    </source>
</evidence>
<keyword evidence="8 12" id="KW-0472">Membrane</keyword>
<organism evidence="14 15">
    <name type="scientific">Paragonimus westermani</name>
    <dbReference type="NCBI Taxonomy" id="34504"/>
    <lineage>
        <taxon>Eukaryota</taxon>
        <taxon>Metazoa</taxon>
        <taxon>Spiralia</taxon>
        <taxon>Lophotrochozoa</taxon>
        <taxon>Platyhelminthes</taxon>
        <taxon>Trematoda</taxon>
        <taxon>Digenea</taxon>
        <taxon>Plagiorchiida</taxon>
        <taxon>Troglotremata</taxon>
        <taxon>Troglotrematidae</taxon>
        <taxon>Paragonimus</taxon>
    </lineage>
</organism>
<feature type="compositionally biased region" description="Polar residues" evidence="11">
    <location>
        <begin position="655"/>
        <end position="683"/>
    </location>
</feature>
<keyword evidence="5 10" id="KW-0863">Zinc-finger</keyword>
<evidence type="ECO:0000313" key="14">
    <source>
        <dbReference type="EMBL" id="KAF8572076.1"/>
    </source>
</evidence>
<evidence type="ECO:0000256" key="7">
    <source>
        <dbReference type="ARBA" id="ARBA00022989"/>
    </source>
</evidence>
<dbReference type="EMBL" id="JTDF01000186">
    <property type="protein sequence ID" value="KAF8572076.1"/>
    <property type="molecule type" value="Genomic_DNA"/>
</dbReference>
<keyword evidence="15" id="KW-1185">Reference proteome</keyword>
<evidence type="ECO:0000256" key="10">
    <source>
        <dbReference type="PROSITE-ProRule" id="PRU00175"/>
    </source>
</evidence>
<dbReference type="InterPro" id="IPR013083">
    <property type="entry name" value="Znf_RING/FYVE/PHD"/>
</dbReference>
<evidence type="ECO:0000256" key="6">
    <source>
        <dbReference type="ARBA" id="ARBA00022833"/>
    </source>
</evidence>
<dbReference type="InterPro" id="IPR001841">
    <property type="entry name" value="Znf_RING"/>
</dbReference>
<dbReference type="Gene3D" id="3.30.40.10">
    <property type="entry name" value="Zinc/RING finger domain, C3HC4 (zinc finger)"/>
    <property type="match status" value="1"/>
</dbReference>
<evidence type="ECO:0000256" key="12">
    <source>
        <dbReference type="SAM" id="Phobius"/>
    </source>
</evidence>
<evidence type="ECO:0000256" key="9">
    <source>
        <dbReference type="ARBA" id="ARBA00023180"/>
    </source>
</evidence>
<evidence type="ECO:0000256" key="8">
    <source>
        <dbReference type="ARBA" id="ARBA00023136"/>
    </source>
</evidence>
<evidence type="ECO:0000256" key="3">
    <source>
        <dbReference type="ARBA" id="ARBA00022723"/>
    </source>
</evidence>
<feature type="region of interest" description="Disordered" evidence="11">
    <location>
        <begin position="962"/>
        <end position="981"/>
    </location>
</feature>
<dbReference type="PROSITE" id="PS50089">
    <property type="entry name" value="ZF_RING_2"/>
    <property type="match status" value="1"/>
</dbReference>
<dbReference type="Pfam" id="PF13639">
    <property type="entry name" value="zf-RING_2"/>
    <property type="match status" value="1"/>
</dbReference>
<evidence type="ECO:0000256" key="11">
    <source>
        <dbReference type="SAM" id="MobiDB-lite"/>
    </source>
</evidence>
<feature type="compositionally biased region" description="Basic and acidic residues" evidence="11">
    <location>
        <begin position="1053"/>
        <end position="1065"/>
    </location>
</feature>
<feature type="transmembrane region" description="Helical" evidence="12">
    <location>
        <begin position="208"/>
        <end position="233"/>
    </location>
</feature>
<dbReference type="PANTHER" id="PTHR45931:SF21">
    <property type="entry name" value="RING FINGER PROTEIN 130"/>
    <property type="match status" value="1"/>
</dbReference>
<dbReference type="GO" id="GO:0016567">
    <property type="term" value="P:protein ubiquitination"/>
    <property type="evidence" value="ECO:0007669"/>
    <property type="project" value="TreeGrafter"/>
</dbReference>
<dbReference type="GO" id="GO:0005634">
    <property type="term" value="C:nucleus"/>
    <property type="evidence" value="ECO:0007669"/>
    <property type="project" value="TreeGrafter"/>
</dbReference>
<name>A0A8T0DXH2_9TREM</name>
<sequence>MTSYWLLLRCADLAYAGAYVLLFASCICSSEPPLSAVLLFDFVGTEETITLPFHIFSLKTPKQIFSEGNFSPVVFICHNKVLMNVSTSRVSMESGNFVFLLGDANCQEENVQRQLAMLKLNSSVMFNLTDSTSRLSPTTLRPIPTDPVERLRHWLISGRRVRVRLSWKSSMVNATRQSSLPVLLSTGRTDESTSVSVAHATSSHVSLVMVHVLFTFLALFVLTGIIGLLGYFGQRLRRVHRRRKRSRRLIVATQKALKTLTLRVLQSTDKEVSSGCDQCAVCIELYQASEVVRILPCRHVFHKKCIDPWLLEQRSCPLCKLDILKSCGIFPDRLRPYDDVRSFRTDSACEQSTSSSSSDNYRPAGTSFSWMKHLLTVVNGPCNRSVHTCDPSQYMARSFPPFPTSYGSPVPRSRFDHHDMLGGCCTSRGFFTAYGGPKQRPSEVASPFLTSAQSFPIDSSNSEFIPFNWLYFCCCCFSRPADETNQHNSALYLDCYSRSSSQPGFDVQDRLCHYHASMLGVSCLPNLIQLAHWRCYESHKKAMEDHLTDLRTYRAATASVQTTVKSHYCHERWFSWQYPCLLIRRAKAYVTRRRHAYLEAESSHALKNLSKTNDESSFLAPEPNQRKGQSSERSSSNSLGQSEQHVVVHHHEGDSPSSMSIQYSTQTSLKRSDNSTAPISTSSAWTSDDKQHIFFTSEQRLPALPQVSITAANSASSSDGSSEPSLIVLPPFAAPRVRAATSMLDSFHRLAVDPTPRSACFPNHPFAPVNSTCSVRFKKPSFTSHSHRAKQSRLPSRPYLSNGAKHGRTSLLYSIRDAHKRAGKQCVRKALIASQCSSKVKSNCKSTDLLGMLRSRWRVPKSQSIRLGPVKTSDDIPSLPNSPSLCCHRTILNKRCWAPNSTVSHVNPPPVAFSNECYSHFCPMCRVEQPRVRTEEYGVRRSLFQHPRDQPDRVVRLVRESSLERRHQEQGHSSAISSTPIHPYEVHPRVHHIVGFGHIGGSDSSDVASEVISRTKLCGVRVTIEPPEVQYHRDPCTSDSSSPSPANTSASDRSSRHDTSGHDEAFITLHS</sequence>
<dbReference type="GO" id="GO:0045893">
    <property type="term" value="P:positive regulation of DNA-templated transcription"/>
    <property type="evidence" value="ECO:0007669"/>
    <property type="project" value="TreeGrafter"/>
</dbReference>
<accession>A0A8T0DXH2</accession>
<feature type="compositionally biased region" description="Low complexity" evidence="11">
    <location>
        <begin position="1037"/>
        <end position="1052"/>
    </location>
</feature>
<keyword evidence="4" id="KW-0732">Signal</keyword>
<dbReference type="SUPFAM" id="SSF57850">
    <property type="entry name" value="RING/U-box"/>
    <property type="match status" value="1"/>
</dbReference>
<protein>
    <recommendedName>
        <fullName evidence="13">RING-type domain-containing protein</fullName>
    </recommendedName>
</protein>
<dbReference type="GO" id="GO:0016020">
    <property type="term" value="C:membrane"/>
    <property type="evidence" value="ECO:0007669"/>
    <property type="project" value="UniProtKB-SubCell"/>
</dbReference>
<dbReference type="AlphaFoldDB" id="A0A8T0DXH2"/>
<dbReference type="PANTHER" id="PTHR45931">
    <property type="entry name" value="SI:CH211-59O9.10"/>
    <property type="match status" value="1"/>
</dbReference>
<evidence type="ECO:0000256" key="4">
    <source>
        <dbReference type="ARBA" id="ARBA00022729"/>
    </source>
</evidence>
<dbReference type="OrthoDB" id="9984778at2759"/>
<dbReference type="InterPro" id="IPR051834">
    <property type="entry name" value="RING_finger_E3_ligase"/>
</dbReference>
<dbReference type="FunFam" id="3.30.40.10:FF:000009">
    <property type="entry name" value="E3 ubiquitin-protein ligase RNF130"/>
    <property type="match status" value="1"/>
</dbReference>
<feature type="region of interest" description="Disordered" evidence="11">
    <location>
        <begin position="613"/>
        <end position="683"/>
    </location>
</feature>
<keyword evidence="7 12" id="KW-1133">Transmembrane helix</keyword>
<keyword evidence="3" id="KW-0479">Metal-binding</keyword>
<dbReference type="GO" id="GO:0006511">
    <property type="term" value="P:ubiquitin-dependent protein catabolic process"/>
    <property type="evidence" value="ECO:0007669"/>
    <property type="project" value="TreeGrafter"/>
</dbReference>
<reference evidence="14 15" key="1">
    <citation type="submission" date="2019-07" db="EMBL/GenBank/DDBJ databases">
        <title>Annotation for the trematode Paragonimus westermani.</title>
        <authorList>
            <person name="Choi Y.-J."/>
        </authorList>
    </citation>
    <scope>NUCLEOTIDE SEQUENCE [LARGE SCALE GENOMIC DNA]</scope>
    <source>
        <strain evidence="14">180907_Pwestermani</strain>
    </source>
</reference>
<dbReference type="Proteomes" id="UP000699462">
    <property type="component" value="Unassembled WGS sequence"/>
</dbReference>
<feature type="region of interest" description="Disordered" evidence="11">
    <location>
        <begin position="1029"/>
        <end position="1071"/>
    </location>
</feature>
<dbReference type="GO" id="GO:0061630">
    <property type="term" value="F:ubiquitin protein ligase activity"/>
    <property type="evidence" value="ECO:0007669"/>
    <property type="project" value="TreeGrafter"/>
</dbReference>